<dbReference type="Proteomes" id="UP000323000">
    <property type="component" value="Chromosome 3"/>
</dbReference>
<evidence type="ECO:0000313" key="2">
    <source>
        <dbReference type="EMBL" id="TXG66864.1"/>
    </source>
</evidence>
<dbReference type="PANTHER" id="PTHR47158:SF1">
    <property type="entry name" value="OS08G0239000 PROTEIN"/>
    <property type="match status" value="1"/>
</dbReference>
<reference evidence="3" key="1">
    <citation type="journal article" date="2019" name="Gigascience">
        <title>De novo genome assembly of the endangered Acer yangbiense, a plant species with extremely small populations endemic to Yunnan Province, China.</title>
        <authorList>
            <person name="Yang J."/>
            <person name="Wariss H.M."/>
            <person name="Tao L."/>
            <person name="Zhang R."/>
            <person name="Yun Q."/>
            <person name="Hollingsworth P."/>
            <person name="Dao Z."/>
            <person name="Luo G."/>
            <person name="Guo H."/>
            <person name="Ma Y."/>
            <person name="Sun W."/>
        </authorList>
    </citation>
    <scope>NUCLEOTIDE SEQUENCE [LARGE SCALE GENOMIC DNA]</scope>
    <source>
        <strain evidence="3">cv. Malutang</strain>
    </source>
</reference>
<protein>
    <recommendedName>
        <fullName evidence="1">Complex 1 LYR protein domain-containing protein</fullName>
    </recommendedName>
</protein>
<sequence>MVSLSLAAPTRTEILGLYRSLLRTARDFCDYNIREYTKRRTVDGFRQNQNLTNPDSIISAYREGKNQLALAKRQSVVYSLYAPKVKSVMELDAANAITTNMANPKVIAELNSRVLMHREMIDLVFKGQACAIVAVVRIEAPYASMFMESRKAYQSVSEMDDLTIKIQLSSLWFVTEIWKMSCYSASEPKSIVRLV</sequence>
<dbReference type="EMBL" id="VAHF01000003">
    <property type="protein sequence ID" value="TXG66864.1"/>
    <property type="molecule type" value="Genomic_DNA"/>
</dbReference>
<dbReference type="AlphaFoldDB" id="A0A5C7ICI1"/>
<dbReference type="OrthoDB" id="275715at2759"/>
<feature type="domain" description="Complex 1 LYR protein" evidence="1">
    <location>
        <begin position="13"/>
        <end position="69"/>
    </location>
</feature>
<dbReference type="Pfam" id="PF05347">
    <property type="entry name" value="Complex1_LYR"/>
    <property type="match status" value="1"/>
</dbReference>
<dbReference type="CDD" id="cd20264">
    <property type="entry name" value="Complex1_LYR_LYRM4"/>
    <property type="match status" value="1"/>
</dbReference>
<organism evidence="2 3">
    <name type="scientific">Acer yangbiense</name>
    <dbReference type="NCBI Taxonomy" id="1000413"/>
    <lineage>
        <taxon>Eukaryota</taxon>
        <taxon>Viridiplantae</taxon>
        <taxon>Streptophyta</taxon>
        <taxon>Embryophyta</taxon>
        <taxon>Tracheophyta</taxon>
        <taxon>Spermatophyta</taxon>
        <taxon>Magnoliopsida</taxon>
        <taxon>eudicotyledons</taxon>
        <taxon>Gunneridae</taxon>
        <taxon>Pentapetalae</taxon>
        <taxon>rosids</taxon>
        <taxon>malvids</taxon>
        <taxon>Sapindales</taxon>
        <taxon>Sapindaceae</taxon>
        <taxon>Hippocastanoideae</taxon>
        <taxon>Acereae</taxon>
        <taxon>Acer</taxon>
    </lineage>
</organism>
<evidence type="ECO:0000259" key="1">
    <source>
        <dbReference type="Pfam" id="PF05347"/>
    </source>
</evidence>
<proteinExistence type="predicted"/>
<dbReference type="InterPro" id="IPR008011">
    <property type="entry name" value="Complex1_LYR_dom"/>
</dbReference>
<keyword evidence="3" id="KW-1185">Reference proteome</keyword>
<evidence type="ECO:0000313" key="3">
    <source>
        <dbReference type="Proteomes" id="UP000323000"/>
    </source>
</evidence>
<comment type="caution">
    <text evidence="2">The sequence shown here is derived from an EMBL/GenBank/DDBJ whole genome shotgun (WGS) entry which is preliminary data.</text>
</comment>
<dbReference type="GO" id="GO:0016226">
    <property type="term" value="P:iron-sulfur cluster assembly"/>
    <property type="evidence" value="ECO:0007669"/>
    <property type="project" value="InterPro"/>
</dbReference>
<name>A0A5C7ICI1_9ROSI</name>
<dbReference type="InterPro" id="IPR045297">
    <property type="entry name" value="Complex1_LYR_LYRM4"/>
</dbReference>
<dbReference type="PANTHER" id="PTHR47158">
    <property type="entry name" value="OS08G0239000 PROTEIN"/>
    <property type="match status" value="1"/>
</dbReference>
<gene>
    <name evidence="2" type="ORF">EZV62_008139</name>
</gene>
<accession>A0A5C7ICI1</accession>